<reference evidence="1 2" key="2">
    <citation type="submission" date="2020-06" db="EMBL/GenBank/DDBJ databases">
        <title>Ramlibacter rhizophilus sp. nov., isolated from rhizosphere soil of national flower Mugunghwa from South Korea.</title>
        <authorList>
            <person name="Zheng-Fei Y."/>
            <person name="Huan T."/>
        </authorList>
    </citation>
    <scope>NUCLEOTIDE SEQUENCE [LARGE SCALE GENOMIC DNA]</scope>
    <source>
        <strain evidence="1 2">B156</strain>
    </source>
</reference>
<dbReference type="Gene3D" id="3.40.50.1820">
    <property type="entry name" value="alpha/beta hydrolase"/>
    <property type="match status" value="1"/>
</dbReference>
<protein>
    <recommendedName>
        <fullName evidence="3">Alpha/beta hydrolase</fullName>
    </recommendedName>
</protein>
<dbReference type="Proteomes" id="UP000552954">
    <property type="component" value="Unassembled WGS sequence"/>
</dbReference>
<gene>
    <name evidence="1" type="ORF">HK415_03400</name>
</gene>
<sequence length="160" mass="17297">MFALYYGGKRPVDGVIAIAPGGNVANQVFRKELGAVVDQARRLVAEGKGHEKARLSDYENAKGSFAVTSAPAAWLTWFDPDGAMNQLKSAKALGPQVPVLFVAPKNDYPGLVRIRPMMFDALPRHALTRMAEPDASHIDAPSAAREEIARWIAEVAGTQK</sequence>
<dbReference type="InterPro" id="IPR029058">
    <property type="entry name" value="AB_hydrolase_fold"/>
</dbReference>
<evidence type="ECO:0000313" key="2">
    <source>
        <dbReference type="Proteomes" id="UP000552954"/>
    </source>
</evidence>
<organism evidence="1 2">
    <name type="scientific">Ramlibacter montanisoli</name>
    <dbReference type="NCBI Taxonomy" id="2732512"/>
    <lineage>
        <taxon>Bacteria</taxon>
        <taxon>Pseudomonadati</taxon>
        <taxon>Pseudomonadota</taxon>
        <taxon>Betaproteobacteria</taxon>
        <taxon>Burkholderiales</taxon>
        <taxon>Comamonadaceae</taxon>
        <taxon>Ramlibacter</taxon>
    </lineage>
</organism>
<comment type="caution">
    <text evidence="1">The sequence shown here is derived from an EMBL/GenBank/DDBJ whole genome shotgun (WGS) entry which is preliminary data.</text>
</comment>
<dbReference type="EMBL" id="JABFCS010000001">
    <property type="protein sequence ID" value="NNU42410.1"/>
    <property type="molecule type" value="Genomic_DNA"/>
</dbReference>
<evidence type="ECO:0000313" key="1">
    <source>
        <dbReference type="EMBL" id="NNU42410.1"/>
    </source>
</evidence>
<dbReference type="AlphaFoldDB" id="A0A849K436"/>
<reference evidence="1 2" key="1">
    <citation type="submission" date="2020-05" db="EMBL/GenBank/DDBJ databases">
        <authorList>
            <person name="Khan S.A."/>
            <person name="Jeon C.O."/>
            <person name="Chun B.H."/>
        </authorList>
    </citation>
    <scope>NUCLEOTIDE SEQUENCE [LARGE SCALE GENOMIC DNA]</scope>
    <source>
        <strain evidence="1 2">B156</strain>
    </source>
</reference>
<accession>A0A849K436</accession>
<dbReference type="SUPFAM" id="SSF53474">
    <property type="entry name" value="alpha/beta-Hydrolases"/>
    <property type="match status" value="1"/>
</dbReference>
<proteinExistence type="predicted"/>
<evidence type="ECO:0008006" key="3">
    <source>
        <dbReference type="Google" id="ProtNLM"/>
    </source>
</evidence>
<name>A0A849K436_9BURK</name>
<keyword evidence="2" id="KW-1185">Reference proteome</keyword>
<dbReference type="RefSeq" id="WP_171556777.1">
    <property type="nucleotide sequence ID" value="NZ_JABFCS010000001.1"/>
</dbReference>